<feature type="chain" id="PRO_5020489639" description="Invasion associated locus B family protein" evidence="1">
    <location>
        <begin position="19"/>
        <end position="161"/>
    </location>
</feature>
<dbReference type="Gene3D" id="2.60.40.1880">
    <property type="entry name" value="Invasion associated locus B (IalB) protein"/>
    <property type="match status" value="1"/>
</dbReference>
<name>A0A4R5VHW1_9RHOB</name>
<sequence>MRIAALAAGLMIAGAACAAAPDARRFADWTLLEVPGQGCVLQYRAVAPGSGLVLADLYLSPVAEGGAILSVRVPVGASIADRAVYRHLGAGRAVPLIWQTCNRQTCLAQVHVTEEEIGRLRAGRAIELAFVPVPGARRLSFPVSLMGVTAGLRAALACTSW</sequence>
<dbReference type="AlphaFoldDB" id="A0A4R5VHW1"/>
<organism evidence="2 3">
    <name type="scientific">Antarcticimicrobium luteum</name>
    <dbReference type="NCBI Taxonomy" id="2547397"/>
    <lineage>
        <taxon>Bacteria</taxon>
        <taxon>Pseudomonadati</taxon>
        <taxon>Pseudomonadota</taxon>
        <taxon>Alphaproteobacteria</taxon>
        <taxon>Rhodobacterales</taxon>
        <taxon>Paracoccaceae</taxon>
        <taxon>Antarcticimicrobium</taxon>
    </lineage>
</organism>
<evidence type="ECO:0008006" key="4">
    <source>
        <dbReference type="Google" id="ProtNLM"/>
    </source>
</evidence>
<dbReference type="EMBL" id="SMUV01000043">
    <property type="protein sequence ID" value="TDK51809.1"/>
    <property type="molecule type" value="Genomic_DNA"/>
</dbReference>
<proteinExistence type="predicted"/>
<dbReference type="OrthoDB" id="7869155at2"/>
<accession>A0A4R5VHW1</accession>
<evidence type="ECO:0000313" key="3">
    <source>
        <dbReference type="Proteomes" id="UP000295301"/>
    </source>
</evidence>
<comment type="caution">
    <text evidence="2">The sequence shown here is derived from an EMBL/GenBank/DDBJ whole genome shotgun (WGS) entry which is preliminary data.</text>
</comment>
<dbReference type="Pfam" id="PF06776">
    <property type="entry name" value="IalB"/>
    <property type="match status" value="1"/>
</dbReference>
<feature type="signal peptide" evidence="1">
    <location>
        <begin position="1"/>
        <end position="18"/>
    </location>
</feature>
<dbReference type="InterPro" id="IPR038696">
    <property type="entry name" value="IalB_sf"/>
</dbReference>
<dbReference type="PROSITE" id="PS51257">
    <property type="entry name" value="PROKAR_LIPOPROTEIN"/>
    <property type="match status" value="1"/>
</dbReference>
<keyword evidence="1" id="KW-0732">Signal</keyword>
<evidence type="ECO:0000256" key="1">
    <source>
        <dbReference type="SAM" id="SignalP"/>
    </source>
</evidence>
<keyword evidence="3" id="KW-1185">Reference proteome</keyword>
<gene>
    <name evidence="2" type="ORF">E1832_02640</name>
</gene>
<reference evidence="2 3" key="1">
    <citation type="submission" date="2019-03" db="EMBL/GenBank/DDBJ databases">
        <title>Ruegeria lutea sp. nov., a novel strain, isolated from marine sediment, the Masan Bay, South Korea.</title>
        <authorList>
            <person name="Kim J."/>
            <person name="Kim D.-Y."/>
            <person name="Lee S.-S."/>
        </authorList>
    </citation>
    <scope>NUCLEOTIDE SEQUENCE [LARGE SCALE GENOMIC DNA]</scope>
    <source>
        <strain evidence="2 3">318-1</strain>
    </source>
</reference>
<protein>
    <recommendedName>
        <fullName evidence="4">Invasion associated locus B family protein</fullName>
    </recommendedName>
</protein>
<evidence type="ECO:0000313" key="2">
    <source>
        <dbReference type="EMBL" id="TDK51809.1"/>
    </source>
</evidence>
<dbReference type="Proteomes" id="UP000295301">
    <property type="component" value="Unassembled WGS sequence"/>
</dbReference>
<dbReference type="InterPro" id="IPR010642">
    <property type="entry name" value="Invasion_prot_B"/>
</dbReference>